<dbReference type="EMBL" id="JACMSF010000015">
    <property type="protein sequence ID" value="MBC2903208.1"/>
    <property type="molecule type" value="Genomic_DNA"/>
</dbReference>
<feature type="compositionally biased region" description="Basic and acidic residues" evidence="1">
    <location>
        <begin position="69"/>
        <end position="78"/>
    </location>
</feature>
<protein>
    <submittedName>
        <fullName evidence="2">DNA-binding protein</fullName>
    </submittedName>
</protein>
<proteinExistence type="predicted"/>
<dbReference type="Proteomes" id="UP000584670">
    <property type="component" value="Unassembled WGS sequence"/>
</dbReference>
<accession>A0A7X1J2V3</accession>
<organism evidence="2 3">
    <name type="scientific">Streptomyces cupreus</name>
    <dbReference type="NCBI Taxonomy" id="2759956"/>
    <lineage>
        <taxon>Bacteria</taxon>
        <taxon>Bacillati</taxon>
        <taxon>Actinomycetota</taxon>
        <taxon>Actinomycetes</taxon>
        <taxon>Kitasatosporales</taxon>
        <taxon>Streptomycetaceae</taxon>
        <taxon>Streptomyces</taxon>
    </lineage>
</organism>
<gene>
    <name evidence="2" type="ORF">H4N64_16635</name>
</gene>
<evidence type="ECO:0000313" key="2">
    <source>
        <dbReference type="EMBL" id="MBC2903208.1"/>
    </source>
</evidence>
<sequence>MATKAYELYGVPVPPQDPEQEFMTVQETAHVLNCSVSWLRRFLRANRHLHSYSGRRIVTNREDRAAIYEARRAGDPRTGRAMPRQRRRTAGRKPASAAA</sequence>
<comment type="caution">
    <text evidence="2">The sequence shown here is derived from an EMBL/GenBank/DDBJ whole genome shotgun (WGS) entry which is preliminary data.</text>
</comment>
<reference evidence="2 3" key="1">
    <citation type="submission" date="2020-08" db="EMBL/GenBank/DDBJ databases">
        <title>Streptomyces sp. PSKA01 genome sequencing and assembly.</title>
        <authorList>
            <person name="Mandal S."/>
            <person name="Maiti P.K."/>
            <person name="Das P."/>
        </authorList>
    </citation>
    <scope>NUCLEOTIDE SEQUENCE [LARGE SCALE GENOMIC DNA]</scope>
    <source>
        <strain evidence="2 3">PSKA01</strain>
    </source>
</reference>
<dbReference type="AlphaFoldDB" id="A0A7X1J2V3"/>
<dbReference type="GO" id="GO:0003677">
    <property type="term" value="F:DNA binding"/>
    <property type="evidence" value="ECO:0007669"/>
    <property type="project" value="UniProtKB-KW"/>
</dbReference>
<evidence type="ECO:0000256" key="1">
    <source>
        <dbReference type="SAM" id="MobiDB-lite"/>
    </source>
</evidence>
<name>A0A7X1J2V3_9ACTN</name>
<dbReference type="RefSeq" id="WP_186283092.1">
    <property type="nucleotide sequence ID" value="NZ_JACMSF010000015.1"/>
</dbReference>
<keyword evidence="3" id="KW-1185">Reference proteome</keyword>
<evidence type="ECO:0000313" key="3">
    <source>
        <dbReference type="Proteomes" id="UP000584670"/>
    </source>
</evidence>
<feature type="region of interest" description="Disordered" evidence="1">
    <location>
        <begin position="69"/>
        <end position="99"/>
    </location>
</feature>
<keyword evidence="2" id="KW-0238">DNA-binding</keyword>